<dbReference type="Proteomes" id="UP001497516">
    <property type="component" value="Chromosome 10"/>
</dbReference>
<feature type="compositionally biased region" description="Basic and acidic residues" evidence="1">
    <location>
        <begin position="127"/>
        <end position="157"/>
    </location>
</feature>
<evidence type="ECO:0000313" key="3">
    <source>
        <dbReference type="Proteomes" id="UP001497516"/>
    </source>
</evidence>
<gene>
    <name evidence="2" type="ORF">LTRI10_LOCUS8344</name>
</gene>
<reference evidence="2 3" key="1">
    <citation type="submission" date="2024-04" db="EMBL/GenBank/DDBJ databases">
        <authorList>
            <person name="Fracassetti M."/>
        </authorList>
    </citation>
    <scope>NUCLEOTIDE SEQUENCE [LARGE SCALE GENOMIC DNA]</scope>
</reference>
<evidence type="ECO:0000313" key="2">
    <source>
        <dbReference type="EMBL" id="CAL1360943.1"/>
    </source>
</evidence>
<accession>A0AAV2CWN0</accession>
<organism evidence="2 3">
    <name type="scientific">Linum trigynum</name>
    <dbReference type="NCBI Taxonomy" id="586398"/>
    <lineage>
        <taxon>Eukaryota</taxon>
        <taxon>Viridiplantae</taxon>
        <taxon>Streptophyta</taxon>
        <taxon>Embryophyta</taxon>
        <taxon>Tracheophyta</taxon>
        <taxon>Spermatophyta</taxon>
        <taxon>Magnoliopsida</taxon>
        <taxon>eudicotyledons</taxon>
        <taxon>Gunneridae</taxon>
        <taxon>Pentapetalae</taxon>
        <taxon>rosids</taxon>
        <taxon>fabids</taxon>
        <taxon>Malpighiales</taxon>
        <taxon>Linaceae</taxon>
        <taxon>Linum</taxon>
    </lineage>
</organism>
<evidence type="ECO:0000256" key="1">
    <source>
        <dbReference type="SAM" id="MobiDB-lite"/>
    </source>
</evidence>
<dbReference type="EMBL" id="OZ034814">
    <property type="protein sequence ID" value="CAL1360943.1"/>
    <property type="molecule type" value="Genomic_DNA"/>
</dbReference>
<dbReference type="AlphaFoldDB" id="A0AAV2CWN0"/>
<proteinExistence type="predicted"/>
<feature type="compositionally biased region" description="Basic and acidic residues" evidence="1">
    <location>
        <begin position="175"/>
        <end position="206"/>
    </location>
</feature>
<name>A0AAV2CWN0_9ROSI</name>
<keyword evidence="3" id="KW-1185">Reference proteome</keyword>
<sequence>MKPKRLSKGFSIPRSPRVGRMPSMYHRNKGKEKQGAGQKQGAGTTPRDPKGVRKPTMMDQAAGRSGVVGRRPGKVADHGGEPASPLCPDDDGVNQVVEETRRRRLLLQDESEDELPPLFASLGGAAREMEREPRDRGRATMKPHDLNVESGAPDHLKPQKPAATRKLTKASSHRSGPDKSEDKKQKDYRIGKKGQKADRGSSKQESIEAGNWVDVPVKEVAALSPAFADPVPEDELGNASTESSPAEDENQFEVKSRRQPQNGGHVQQVVRAFEAGLNFEDPLSPQPLIDAPRVLGGELLGDHSLNMTGDLTGLNEYGSNYEALHNSEKKRAFQKVDGDDCELPTPKRQFVEDRDFAATVEETSLKWSQQDK</sequence>
<feature type="region of interest" description="Disordered" evidence="1">
    <location>
        <begin position="1"/>
        <end position="265"/>
    </location>
</feature>
<protein>
    <submittedName>
        <fullName evidence="2">Uncharacterized protein</fullName>
    </submittedName>
</protein>